<evidence type="ECO:0000313" key="5">
    <source>
        <dbReference type="Proteomes" id="UP001139289"/>
    </source>
</evidence>
<feature type="domain" description="Alpha/beta hydrolase fold-3" evidence="3">
    <location>
        <begin position="36"/>
        <end position="242"/>
    </location>
</feature>
<dbReference type="RefSeq" id="WP_227530081.1">
    <property type="nucleotide sequence ID" value="NZ_JAGTTM010000001.1"/>
</dbReference>
<accession>A0A9X1LNS7</accession>
<name>A0A9X1LNS7_9MICO</name>
<dbReference type="InterPro" id="IPR013094">
    <property type="entry name" value="AB_hydrolase_3"/>
</dbReference>
<dbReference type="AlphaFoldDB" id="A0A9X1LNS7"/>
<feature type="region of interest" description="Disordered" evidence="2">
    <location>
        <begin position="1"/>
        <end position="27"/>
    </location>
</feature>
<dbReference type="Proteomes" id="UP001139289">
    <property type="component" value="Unassembled WGS sequence"/>
</dbReference>
<dbReference type="Gene3D" id="3.40.50.1820">
    <property type="entry name" value="alpha/beta hydrolase"/>
    <property type="match status" value="1"/>
</dbReference>
<evidence type="ECO:0000256" key="1">
    <source>
        <dbReference type="ARBA" id="ARBA00022801"/>
    </source>
</evidence>
<evidence type="ECO:0000259" key="3">
    <source>
        <dbReference type="Pfam" id="PF07859"/>
    </source>
</evidence>
<evidence type="ECO:0000256" key="2">
    <source>
        <dbReference type="SAM" id="MobiDB-lite"/>
    </source>
</evidence>
<dbReference type="PANTHER" id="PTHR48081:SF8">
    <property type="entry name" value="ALPHA_BETA HYDROLASE FOLD-3 DOMAIN-CONTAINING PROTEIN-RELATED"/>
    <property type="match status" value="1"/>
</dbReference>
<keyword evidence="1 4" id="KW-0378">Hydrolase</keyword>
<sequence length="269" mass="28306">MSAQGSHPSDCAFPEGTDDPSSCTARTGHSSRRGALLWLFGGGLISSNAAHANAVASGFAAGLGVTVIVPDYRLAPEHPYPAALDDCFAALEWVASETETLGIDSTRIMVGGESAGGGLAAAVAQCAKDAAIPLTLQVLIAPMLDDRNVLRAEAEGDVHLIWTVASNRYAWTSYLGHALEEPESRPYAVPSRREDLTGLAPAWISIGEADLFHAETVDYAKRLTSAGVPVELITIPGAHHGWELLTPDHPEVHRIQAARLTAMRAALAS</sequence>
<dbReference type="SUPFAM" id="SSF53474">
    <property type="entry name" value="alpha/beta-Hydrolases"/>
    <property type="match status" value="1"/>
</dbReference>
<proteinExistence type="predicted"/>
<keyword evidence="5" id="KW-1185">Reference proteome</keyword>
<comment type="caution">
    <text evidence="4">The sequence shown here is derived from an EMBL/GenBank/DDBJ whole genome shotgun (WGS) entry which is preliminary data.</text>
</comment>
<dbReference type="Pfam" id="PF07859">
    <property type="entry name" value="Abhydrolase_3"/>
    <property type="match status" value="1"/>
</dbReference>
<dbReference type="EMBL" id="JAGTTM010000001">
    <property type="protein sequence ID" value="MCC2028880.1"/>
    <property type="molecule type" value="Genomic_DNA"/>
</dbReference>
<gene>
    <name evidence="4" type="ORF">KEC56_04995</name>
</gene>
<dbReference type="InterPro" id="IPR029058">
    <property type="entry name" value="AB_hydrolase_fold"/>
</dbReference>
<organism evidence="4 5">
    <name type="scientific">Microbacterium tenebrionis</name>
    <dbReference type="NCBI Taxonomy" id="2830665"/>
    <lineage>
        <taxon>Bacteria</taxon>
        <taxon>Bacillati</taxon>
        <taxon>Actinomycetota</taxon>
        <taxon>Actinomycetes</taxon>
        <taxon>Micrococcales</taxon>
        <taxon>Microbacteriaceae</taxon>
        <taxon>Microbacterium</taxon>
    </lineage>
</organism>
<protein>
    <submittedName>
        <fullName evidence="4">Alpha/beta hydrolase</fullName>
    </submittedName>
</protein>
<dbReference type="InterPro" id="IPR050300">
    <property type="entry name" value="GDXG_lipolytic_enzyme"/>
</dbReference>
<dbReference type="GO" id="GO:0016787">
    <property type="term" value="F:hydrolase activity"/>
    <property type="evidence" value="ECO:0007669"/>
    <property type="project" value="UniProtKB-KW"/>
</dbReference>
<reference evidence="4" key="1">
    <citation type="submission" date="2021-04" db="EMBL/GenBank/DDBJ databases">
        <title>Microbacterium tenobrionis sp. nov. and Microbacterium allomyrinae sp. nov., isolated from larvae of Tenobrio molitor and Allomyrina dichotoma, respectively.</title>
        <authorList>
            <person name="Lee S.D."/>
        </authorList>
    </citation>
    <scope>NUCLEOTIDE SEQUENCE</scope>
    <source>
        <strain evidence="4">YMB-B2</strain>
    </source>
</reference>
<evidence type="ECO:0000313" key="4">
    <source>
        <dbReference type="EMBL" id="MCC2028880.1"/>
    </source>
</evidence>
<dbReference type="PANTHER" id="PTHR48081">
    <property type="entry name" value="AB HYDROLASE SUPERFAMILY PROTEIN C4A8.06C"/>
    <property type="match status" value="1"/>
</dbReference>